<comment type="pathway">
    <text evidence="1 6">Cofactor biosynthesis; (R)-pantothenate biosynthesis; (R)-pantoate from 3-methyl-2-oxobutanoate: step 1/2.</text>
</comment>
<dbReference type="PANTHER" id="PTHR20881">
    <property type="entry name" value="3-METHYL-2-OXOBUTANOATE HYDROXYMETHYLTRANSFERASE"/>
    <property type="match status" value="1"/>
</dbReference>
<proteinExistence type="inferred from homology"/>
<comment type="function">
    <text evidence="6">Catalyzes the reversible reaction in which hydroxymethyl group from 5,10-methylenetetrahydrofolate is transferred onto alpha-ketoisovalerate to form ketopantoate.</text>
</comment>
<dbReference type="PhylomeDB" id="A0A060T9E1"/>
<dbReference type="InterPro" id="IPR015813">
    <property type="entry name" value="Pyrv/PenolPyrv_kinase-like_dom"/>
</dbReference>
<organism evidence="7">
    <name type="scientific">Blastobotrys adeninivorans</name>
    <name type="common">Yeast</name>
    <name type="synonym">Arxula adeninivorans</name>
    <dbReference type="NCBI Taxonomy" id="409370"/>
    <lineage>
        <taxon>Eukaryota</taxon>
        <taxon>Fungi</taxon>
        <taxon>Dikarya</taxon>
        <taxon>Ascomycota</taxon>
        <taxon>Saccharomycotina</taxon>
        <taxon>Dipodascomycetes</taxon>
        <taxon>Dipodascales</taxon>
        <taxon>Trichomonascaceae</taxon>
        <taxon>Blastobotrys</taxon>
    </lineage>
</organism>
<sequence>MILQNIVRGALRGSVLRSGAACRPFQLGRQYSHYIDPSEIKSSRPKVTIPQIRKMYRSNTPITVLTAHDYISGLIADRAGVDMVLVGDSLAMVCLGYQDTNEVTLQDMIHHCRAASRGVSSAFLIADLPFGSYGMSPEQTFESAVKMVKEGKAEAVKIEGGVEIAPHIKKLTEFGIPVMGHIGLTPQRQSSLGGFKVQGKTSKSAMSILEDALAVQEAGCFSVVLEAVPDRVGALITEKLQVPTIGIGGGPGTSGQVLVQLDMLGSFDSFVPKFLKRYSNHLESSIQAIEQYRNEVQGRQFPAKEHCYTIKDDEFEKFSNEVARKFTN</sequence>
<dbReference type="AlphaFoldDB" id="A0A060T9E1"/>
<dbReference type="GO" id="GO:0003864">
    <property type="term" value="F:3-methyl-2-oxobutanoate hydroxymethyltransferase activity"/>
    <property type="evidence" value="ECO:0007669"/>
    <property type="project" value="UniProtKB-EC"/>
</dbReference>
<dbReference type="EC" id="2.1.2.11" evidence="3 6"/>
<dbReference type="NCBIfam" id="NF001452">
    <property type="entry name" value="PRK00311.1"/>
    <property type="match status" value="1"/>
</dbReference>
<evidence type="ECO:0000256" key="4">
    <source>
        <dbReference type="ARBA" id="ARBA00022679"/>
    </source>
</evidence>
<dbReference type="GO" id="GO:0015940">
    <property type="term" value="P:pantothenate biosynthetic process"/>
    <property type="evidence" value="ECO:0007669"/>
    <property type="project" value="UniProtKB-UniPathway"/>
</dbReference>
<dbReference type="NCBIfam" id="TIGR00222">
    <property type="entry name" value="panB"/>
    <property type="match status" value="1"/>
</dbReference>
<dbReference type="InterPro" id="IPR040442">
    <property type="entry name" value="Pyrv_kinase-like_dom_sf"/>
</dbReference>
<dbReference type="FunFam" id="3.20.20.60:FF:000003">
    <property type="entry name" value="3-methyl-2-oxobutanoate hydroxymethyltransferase"/>
    <property type="match status" value="1"/>
</dbReference>
<dbReference type="Pfam" id="PF02548">
    <property type="entry name" value="Pantoate_transf"/>
    <property type="match status" value="1"/>
</dbReference>
<dbReference type="InterPro" id="IPR003700">
    <property type="entry name" value="Pantoate_hydroxy_MeTrfase"/>
</dbReference>
<dbReference type="HAMAP" id="MF_00156">
    <property type="entry name" value="PanB"/>
    <property type="match status" value="1"/>
</dbReference>
<dbReference type="UniPathway" id="UPA00028">
    <property type="reaction ID" value="UER00003"/>
</dbReference>
<evidence type="ECO:0000313" key="7">
    <source>
        <dbReference type="EMBL" id="CDP37685.1"/>
    </source>
</evidence>
<evidence type="ECO:0000256" key="5">
    <source>
        <dbReference type="ARBA" id="ARBA00049172"/>
    </source>
</evidence>
<keyword evidence="6" id="KW-0566">Pantothenate biosynthesis</keyword>
<protein>
    <recommendedName>
        <fullName evidence="3 6">3-methyl-2-oxobutanoate hydroxymethyltransferase</fullName>
        <ecNumber evidence="3 6">2.1.2.11</ecNumber>
    </recommendedName>
</protein>
<evidence type="ECO:0000256" key="6">
    <source>
        <dbReference type="RuleBase" id="RU362100"/>
    </source>
</evidence>
<accession>A0A060T9E1</accession>
<evidence type="ECO:0000256" key="2">
    <source>
        <dbReference type="ARBA" id="ARBA00008676"/>
    </source>
</evidence>
<dbReference type="GO" id="GO:0005739">
    <property type="term" value="C:mitochondrion"/>
    <property type="evidence" value="ECO:0007669"/>
    <property type="project" value="TreeGrafter"/>
</dbReference>
<evidence type="ECO:0000256" key="3">
    <source>
        <dbReference type="ARBA" id="ARBA00012618"/>
    </source>
</evidence>
<comment type="catalytic activity">
    <reaction evidence="5 6">
        <text>(6R)-5,10-methylene-5,6,7,8-tetrahydrofolate + 3-methyl-2-oxobutanoate + H2O = 2-dehydropantoate + (6S)-5,6,7,8-tetrahydrofolate</text>
        <dbReference type="Rhea" id="RHEA:11824"/>
        <dbReference type="ChEBI" id="CHEBI:11561"/>
        <dbReference type="ChEBI" id="CHEBI:11851"/>
        <dbReference type="ChEBI" id="CHEBI:15377"/>
        <dbReference type="ChEBI" id="CHEBI:15636"/>
        <dbReference type="ChEBI" id="CHEBI:57453"/>
        <dbReference type="EC" id="2.1.2.11"/>
    </reaction>
</comment>
<dbReference type="Gene3D" id="3.20.20.60">
    <property type="entry name" value="Phosphoenolpyruvate-binding domains"/>
    <property type="match status" value="1"/>
</dbReference>
<dbReference type="SUPFAM" id="SSF51621">
    <property type="entry name" value="Phosphoenolpyruvate/pyruvate domain"/>
    <property type="match status" value="1"/>
</dbReference>
<dbReference type="EMBL" id="HG937694">
    <property type="protein sequence ID" value="CDP37685.1"/>
    <property type="molecule type" value="Genomic_DNA"/>
</dbReference>
<dbReference type="CDD" id="cd06557">
    <property type="entry name" value="KPHMT-like"/>
    <property type="match status" value="1"/>
</dbReference>
<keyword evidence="4 6" id="KW-0808">Transferase</keyword>
<evidence type="ECO:0000256" key="1">
    <source>
        <dbReference type="ARBA" id="ARBA00005033"/>
    </source>
</evidence>
<dbReference type="PANTHER" id="PTHR20881:SF0">
    <property type="entry name" value="3-METHYL-2-OXOBUTANOATE HYDROXYMETHYLTRANSFERASE"/>
    <property type="match status" value="1"/>
</dbReference>
<comment type="similarity">
    <text evidence="2 6">Belongs to the PanB family.</text>
</comment>
<name>A0A060T9E1_BLAAD</name>
<dbReference type="GO" id="GO:0000287">
    <property type="term" value="F:magnesium ion binding"/>
    <property type="evidence" value="ECO:0007669"/>
    <property type="project" value="TreeGrafter"/>
</dbReference>
<reference evidence="7" key="1">
    <citation type="submission" date="2014-02" db="EMBL/GenBank/DDBJ databases">
        <authorList>
            <person name="Genoscope - CEA"/>
        </authorList>
    </citation>
    <scope>NUCLEOTIDE SEQUENCE</scope>
    <source>
        <strain evidence="7">LS3</strain>
    </source>
</reference>
<reference evidence="7" key="2">
    <citation type="submission" date="2014-06" db="EMBL/GenBank/DDBJ databases">
        <title>The complete genome of Blastobotrys (Arxula) adeninivorans LS3 - a yeast of biotechnological interest.</title>
        <authorList>
            <person name="Kunze G."/>
            <person name="Gaillardin C."/>
            <person name="Czernicka M."/>
            <person name="Durrens P."/>
            <person name="Martin T."/>
            <person name="Boer E."/>
            <person name="Gabaldon T."/>
            <person name="Cruz J."/>
            <person name="Talla E."/>
            <person name="Marck C."/>
            <person name="Goffeau A."/>
            <person name="Barbe V."/>
            <person name="Baret P."/>
            <person name="Baronian K."/>
            <person name="Beier S."/>
            <person name="Bleykasten C."/>
            <person name="Bode R."/>
            <person name="Casaregola S."/>
            <person name="Despons L."/>
            <person name="Fairhead C."/>
            <person name="Giersberg M."/>
            <person name="Gierski P."/>
            <person name="Hahnel U."/>
            <person name="Hartmann A."/>
            <person name="Jankowska D."/>
            <person name="Jubin C."/>
            <person name="Jung P."/>
            <person name="Lafontaine I."/>
            <person name="Leh-Louis V."/>
            <person name="Lemaire M."/>
            <person name="Marcet-Houben M."/>
            <person name="Mascher M."/>
            <person name="Morel G."/>
            <person name="Richard G.-F."/>
            <person name="Riechen J."/>
            <person name="Sacerdot C."/>
            <person name="Sarkar A."/>
            <person name="Savel G."/>
            <person name="Schacherer J."/>
            <person name="Sherman D."/>
            <person name="Straub M.-L."/>
            <person name="Stein N."/>
            <person name="Thierry A."/>
            <person name="Trautwein-Schult A."/>
            <person name="Westhof E."/>
            <person name="Worch S."/>
            <person name="Dujon B."/>
            <person name="Souciet J.-L."/>
            <person name="Wincker P."/>
            <person name="Scholz U."/>
            <person name="Neuveglise N."/>
        </authorList>
    </citation>
    <scope>NUCLEOTIDE SEQUENCE</scope>
    <source>
        <strain evidence="7">LS3</strain>
    </source>
</reference>
<gene>
    <name evidence="7" type="ORF">GNLVRS02_ARAD1D17138g</name>
</gene>